<feature type="transmembrane region" description="Helical" evidence="2">
    <location>
        <begin position="140"/>
        <end position="164"/>
    </location>
</feature>
<protein>
    <submittedName>
        <fullName evidence="3">Uncharacterized protein</fullName>
    </submittedName>
</protein>
<dbReference type="EMBL" id="JACGCI010000058">
    <property type="protein sequence ID" value="KAF6750255.1"/>
    <property type="molecule type" value="Genomic_DNA"/>
</dbReference>
<keyword evidence="4" id="KW-1185">Reference proteome</keyword>
<keyword evidence="2" id="KW-0472">Membrane</keyword>
<sequence>MSDSHSTQGFTTSSAPAHPSTSRNEARGRLVDNHRRDLPLSLLLCFVSLILSAPFSLHTFFVTPPLAFFTFCFSWLSYERLKPDPAHQDREDDTPPRQSPQPTSAGEETAPLLGTPQARGILPRGLPGDTGYTPLIPEPYIVIASTLSLFWLLTGFTAFAIATLQLIGKLEHARWGYPMPLGSPYIALGEATFDFLQGWLMYTVATNWKKSNSEDILNGNEGAVTALDA</sequence>
<feature type="compositionally biased region" description="Polar residues" evidence="1">
    <location>
        <begin position="1"/>
        <end position="10"/>
    </location>
</feature>
<accession>A0A8H6HNG7</accession>
<feature type="region of interest" description="Disordered" evidence="1">
    <location>
        <begin position="1"/>
        <end position="30"/>
    </location>
</feature>
<evidence type="ECO:0000256" key="2">
    <source>
        <dbReference type="SAM" id="Phobius"/>
    </source>
</evidence>
<dbReference type="AlphaFoldDB" id="A0A8H6HNG7"/>
<feature type="compositionally biased region" description="Basic and acidic residues" evidence="1">
    <location>
        <begin position="84"/>
        <end position="95"/>
    </location>
</feature>
<evidence type="ECO:0000313" key="3">
    <source>
        <dbReference type="EMBL" id="KAF6750255.1"/>
    </source>
</evidence>
<evidence type="ECO:0000256" key="1">
    <source>
        <dbReference type="SAM" id="MobiDB-lite"/>
    </source>
</evidence>
<keyword evidence="2" id="KW-1133">Transmembrane helix</keyword>
<feature type="compositionally biased region" description="Low complexity" evidence="1">
    <location>
        <begin position="11"/>
        <end position="22"/>
    </location>
</feature>
<dbReference type="Proteomes" id="UP000521943">
    <property type="component" value="Unassembled WGS sequence"/>
</dbReference>
<feature type="region of interest" description="Disordered" evidence="1">
    <location>
        <begin position="84"/>
        <end position="123"/>
    </location>
</feature>
<evidence type="ECO:0000313" key="4">
    <source>
        <dbReference type="Proteomes" id="UP000521943"/>
    </source>
</evidence>
<keyword evidence="2" id="KW-0812">Transmembrane</keyword>
<name>A0A8H6HNG7_9AGAR</name>
<proteinExistence type="predicted"/>
<gene>
    <name evidence="3" type="ORF">DFP72DRAFT_911449</name>
</gene>
<feature type="transmembrane region" description="Helical" evidence="2">
    <location>
        <begin position="38"/>
        <end position="61"/>
    </location>
</feature>
<comment type="caution">
    <text evidence="3">The sequence shown here is derived from an EMBL/GenBank/DDBJ whole genome shotgun (WGS) entry which is preliminary data.</text>
</comment>
<organism evidence="3 4">
    <name type="scientific">Ephemerocybe angulata</name>
    <dbReference type="NCBI Taxonomy" id="980116"/>
    <lineage>
        <taxon>Eukaryota</taxon>
        <taxon>Fungi</taxon>
        <taxon>Dikarya</taxon>
        <taxon>Basidiomycota</taxon>
        <taxon>Agaricomycotina</taxon>
        <taxon>Agaricomycetes</taxon>
        <taxon>Agaricomycetidae</taxon>
        <taxon>Agaricales</taxon>
        <taxon>Agaricineae</taxon>
        <taxon>Psathyrellaceae</taxon>
        <taxon>Ephemerocybe</taxon>
    </lineage>
</organism>
<reference evidence="3 4" key="1">
    <citation type="submission" date="2020-07" db="EMBL/GenBank/DDBJ databases">
        <title>Comparative genomics of pyrophilous fungi reveals a link between fire events and developmental genes.</title>
        <authorList>
            <consortium name="DOE Joint Genome Institute"/>
            <person name="Steindorff A.S."/>
            <person name="Carver A."/>
            <person name="Calhoun S."/>
            <person name="Stillman K."/>
            <person name="Liu H."/>
            <person name="Lipzen A."/>
            <person name="Pangilinan J."/>
            <person name="Labutti K."/>
            <person name="Bruns T.D."/>
            <person name="Grigoriev I.V."/>
        </authorList>
    </citation>
    <scope>NUCLEOTIDE SEQUENCE [LARGE SCALE GENOMIC DNA]</scope>
    <source>
        <strain evidence="3 4">CBS 144469</strain>
    </source>
</reference>